<organism evidence="2 3">
    <name type="scientific">Perkinsus olseni</name>
    <name type="common">Perkinsus atlanticus</name>
    <dbReference type="NCBI Taxonomy" id="32597"/>
    <lineage>
        <taxon>Eukaryota</taxon>
        <taxon>Sar</taxon>
        <taxon>Alveolata</taxon>
        <taxon>Perkinsozoa</taxon>
        <taxon>Perkinsea</taxon>
        <taxon>Perkinsida</taxon>
        <taxon>Perkinsidae</taxon>
        <taxon>Perkinsus</taxon>
    </lineage>
</organism>
<dbReference type="AlphaFoldDB" id="A0A7J6Q263"/>
<feature type="domain" description="Reverse transcriptase" evidence="1">
    <location>
        <begin position="1"/>
        <end position="99"/>
    </location>
</feature>
<protein>
    <recommendedName>
        <fullName evidence="1">Reverse transcriptase domain-containing protein</fullName>
    </recommendedName>
</protein>
<accession>A0A7J6Q263</accession>
<comment type="caution">
    <text evidence="2">The sequence shown here is derived from an EMBL/GenBank/DDBJ whole genome shotgun (WGS) entry which is preliminary data.</text>
</comment>
<dbReference type="InterPro" id="IPR043128">
    <property type="entry name" value="Rev_trsase/Diguanyl_cyclase"/>
</dbReference>
<dbReference type="EMBL" id="JABANO010036351">
    <property type="protein sequence ID" value="KAF4701976.1"/>
    <property type="molecule type" value="Genomic_DNA"/>
</dbReference>
<proteinExistence type="predicted"/>
<evidence type="ECO:0000313" key="3">
    <source>
        <dbReference type="Proteomes" id="UP000553632"/>
    </source>
</evidence>
<dbReference type="Proteomes" id="UP000553632">
    <property type="component" value="Unassembled WGS sequence"/>
</dbReference>
<dbReference type="InterPro" id="IPR043502">
    <property type="entry name" value="DNA/RNA_pol_sf"/>
</dbReference>
<gene>
    <name evidence="2" type="ORF">FOZ63_021499</name>
</gene>
<dbReference type="InterPro" id="IPR000477">
    <property type="entry name" value="RT_dom"/>
</dbReference>
<dbReference type="SUPFAM" id="SSF56672">
    <property type="entry name" value="DNA/RNA polymerases"/>
    <property type="match status" value="1"/>
</dbReference>
<dbReference type="OMA" id="WDEYING"/>
<dbReference type="PROSITE" id="PS50878">
    <property type="entry name" value="RT_POL"/>
    <property type="match status" value="1"/>
</dbReference>
<reference evidence="2 3" key="1">
    <citation type="submission" date="2020-04" db="EMBL/GenBank/DDBJ databases">
        <title>Perkinsus olseni comparative genomics.</title>
        <authorList>
            <person name="Bogema D.R."/>
        </authorList>
    </citation>
    <scope>NUCLEOTIDE SEQUENCE [LARGE SCALE GENOMIC DNA]</scope>
    <source>
        <strain evidence="2 3">ATCC PRA-207</strain>
    </source>
</reference>
<name>A0A7J6Q263_PEROL</name>
<keyword evidence="3" id="KW-1185">Reference proteome</keyword>
<dbReference type="Gene3D" id="3.30.70.270">
    <property type="match status" value="1"/>
</dbReference>
<sequence length="198" mass="22205">EYVWQLCTVPQGWCWSSILFHTCIHWLVHNPIKKALADANCPCSVLFVQDDILLGCPTKADATKALSIVTKVLLDHSFPTNPLKTVGPTSVTPFCGLIIESGGRYRPHPSRRVLTEASFDLAWDEYINGNFKLKRKRGSKKATSTSNPKLSSRFSWLKSWCGTFNYFLGHLGEQQLNALHSLTAVSKRLQEPAITDEE</sequence>
<feature type="non-terminal residue" evidence="2">
    <location>
        <position position="1"/>
    </location>
</feature>
<feature type="non-terminal residue" evidence="2">
    <location>
        <position position="198"/>
    </location>
</feature>
<evidence type="ECO:0000259" key="1">
    <source>
        <dbReference type="PROSITE" id="PS50878"/>
    </source>
</evidence>
<evidence type="ECO:0000313" key="2">
    <source>
        <dbReference type="EMBL" id="KAF4701976.1"/>
    </source>
</evidence>